<dbReference type="InterPro" id="IPR002052">
    <property type="entry name" value="DNA_methylase_N6_adenine_CS"/>
</dbReference>
<keyword evidence="6" id="KW-1185">Reference proteome</keyword>
<dbReference type="GO" id="GO:0008276">
    <property type="term" value="F:protein methyltransferase activity"/>
    <property type="evidence" value="ECO:0007669"/>
    <property type="project" value="TreeGrafter"/>
</dbReference>
<name>A0A6A6TU08_9PEZI</name>
<evidence type="ECO:0008006" key="7">
    <source>
        <dbReference type="Google" id="ProtNLM"/>
    </source>
</evidence>
<evidence type="ECO:0000256" key="4">
    <source>
        <dbReference type="ARBA" id="ARBA00022691"/>
    </source>
</evidence>
<proteinExistence type="inferred from homology"/>
<dbReference type="OrthoDB" id="406152at2759"/>
<protein>
    <recommendedName>
        <fullName evidence="7">ERF1 methyltransferase catalytic subunit MTQ2</fullName>
    </recommendedName>
</protein>
<dbReference type="InterPro" id="IPR029063">
    <property type="entry name" value="SAM-dependent_MTases_sf"/>
</dbReference>
<dbReference type="PANTHER" id="PTHR45875">
    <property type="entry name" value="METHYLTRANSFERASE N6AMT1"/>
    <property type="match status" value="1"/>
</dbReference>
<dbReference type="Gene3D" id="3.40.50.150">
    <property type="entry name" value="Vaccinia Virus protein VP39"/>
    <property type="match status" value="1"/>
</dbReference>
<dbReference type="PANTHER" id="PTHR45875:SF1">
    <property type="entry name" value="METHYLTRANSFERASE N6AMT1"/>
    <property type="match status" value="1"/>
</dbReference>
<dbReference type="SUPFAM" id="SSF53335">
    <property type="entry name" value="S-adenosyl-L-methionine-dependent methyltransferases"/>
    <property type="match status" value="1"/>
</dbReference>
<evidence type="ECO:0000313" key="6">
    <source>
        <dbReference type="Proteomes" id="UP000799302"/>
    </source>
</evidence>
<dbReference type="PROSITE" id="PS00092">
    <property type="entry name" value="N6_MTASE"/>
    <property type="match status" value="1"/>
</dbReference>
<keyword evidence="2" id="KW-0489">Methyltransferase</keyword>
<dbReference type="GO" id="GO:0003676">
    <property type="term" value="F:nucleic acid binding"/>
    <property type="evidence" value="ECO:0007669"/>
    <property type="project" value="InterPro"/>
</dbReference>
<evidence type="ECO:0000313" key="5">
    <source>
        <dbReference type="EMBL" id="KAF2663549.1"/>
    </source>
</evidence>
<dbReference type="EMBL" id="MU004245">
    <property type="protein sequence ID" value="KAF2663549.1"/>
    <property type="molecule type" value="Genomic_DNA"/>
</dbReference>
<sequence>MLPTPSTSHVSFDNVYEPSEDSFLLLDTLSSASEVEFLKTRFPKNEAVPVIAEVGVGSGVVLAFANAHATEIFGKPHVLTLAIDINRHACEATRQTVEKASTDLAGSQVSVGTFLGSIQADLGSAMRSGVVDVLIFNPPYVPSEESLADLRDVALSEPQFKASSSAKFERDSKLLALSYAGGADGMETTNILLSDLPRILNERRGVAYILLCAQNKPAAVMEYIKSWHANWNVEVVGHSGKTAGWEVLQVLRVWPDNLPHSK</sequence>
<dbReference type="GO" id="GO:0035657">
    <property type="term" value="C:eRF1 methyltransferase complex"/>
    <property type="evidence" value="ECO:0007669"/>
    <property type="project" value="TreeGrafter"/>
</dbReference>
<comment type="similarity">
    <text evidence="1">Belongs to the eukaryotic/archaeal PrmC-related family.</text>
</comment>
<dbReference type="GO" id="GO:0032259">
    <property type="term" value="P:methylation"/>
    <property type="evidence" value="ECO:0007669"/>
    <property type="project" value="UniProtKB-KW"/>
</dbReference>
<dbReference type="InterPro" id="IPR052190">
    <property type="entry name" value="Euk-Arch_PrmC-MTase"/>
</dbReference>
<evidence type="ECO:0000256" key="2">
    <source>
        <dbReference type="ARBA" id="ARBA00022603"/>
    </source>
</evidence>
<dbReference type="Proteomes" id="UP000799302">
    <property type="component" value="Unassembled WGS sequence"/>
</dbReference>
<reference evidence="5" key="1">
    <citation type="journal article" date="2020" name="Stud. Mycol.">
        <title>101 Dothideomycetes genomes: a test case for predicting lifestyles and emergence of pathogens.</title>
        <authorList>
            <person name="Haridas S."/>
            <person name="Albert R."/>
            <person name="Binder M."/>
            <person name="Bloem J."/>
            <person name="Labutti K."/>
            <person name="Salamov A."/>
            <person name="Andreopoulos B."/>
            <person name="Baker S."/>
            <person name="Barry K."/>
            <person name="Bills G."/>
            <person name="Bluhm B."/>
            <person name="Cannon C."/>
            <person name="Castanera R."/>
            <person name="Culley D."/>
            <person name="Daum C."/>
            <person name="Ezra D."/>
            <person name="Gonzalez J."/>
            <person name="Henrissat B."/>
            <person name="Kuo A."/>
            <person name="Liang C."/>
            <person name="Lipzen A."/>
            <person name="Lutzoni F."/>
            <person name="Magnuson J."/>
            <person name="Mondo S."/>
            <person name="Nolan M."/>
            <person name="Ohm R."/>
            <person name="Pangilinan J."/>
            <person name="Park H.-J."/>
            <person name="Ramirez L."/>
            <person name="Alfaro M."/>
            <person name="Sun H."/>
            <person name="Tritt A."/>
            <person name="Yoshinaga Y."/>
            <person name="Zwiers L.-H."/>
            <person name="Turgeon B."/>
            <person name="Goodwin S."/>
            <person name="Spatafora J."/>
            <person name="Crous P."/>
            <person name="Grigoriev I."/>
        </authorList>
    </citation>
    <scope>NUCLEOTIDE SEQUENCE</scope>
    <source>
        <strain evidence="5">CBS 115976</strain>
    </source>
</reference>
<evidence type="ECO:0000256" key="3">
    <source>
        <dbReference type="ARBA" id="ARBA00022679"/>
    </source>
</evidence>
<organism evidence="5 6">
    <name type="scientific">Microthyrium microscopicum</name>
    <dbReference type="NCBI Taxonomy" id="703497"/>
    <lineage>
        <taxon>Eukaryota</taxon>
        <taxon>Fungi</taxon>
        <taxon>Dikarya</taxon>
        <taxon>Ascomycota</taxon>
        <taxon>Pezizomycotina</taxon>
        <taxon>Dothideomycetes</taxon>
        <taxon>Dothideomycetes incertae sedis</taxon>
        <taxon>Microthyriales</taxon>
        <taxon>Microthyriaceae</taxon>
        <taxon>Microthyrium</taxon>
    </lineage>
</organism>
<keyword evidence="4" id="KW-0949">S-adenosyl-L-methionine</keyword>
<keyword evidence="3" id="KW-0808">Transferase</keyword>
<gene>
    <name evidence="5" type="ORF">BT63DRAFT_121928</name>
</gene>
<dbReference type="AlphaFoldDB" id="A0A6A6TU08"/>
<evidence type="ECO:0000256" key="1">
    <source>
        <dbReference type="ARBA" id="ARBA00006149"/>
    </source>
</evidence>
<dbReference type="GO" id="GO:0008757">
    <property type="term" value="F:S-adenosylmethionine-dependent methyltransferase activity"/>
    <property type="evidence" value="ECO:0007669"/>
    <property type="project" value="TreeGrafter"/>
</dbReference>
<accession>A0A6A6TU08</accession>